<dbReference type="EMBL" id="AP024956">
    <property type="protein sequence ID" value="BCZ81122.1"/>
    <property type="molecule type" value="Genomic_DNA"/>
</dbReference>
<organism evidence="2 3">
    <name type="scientific">Paraburkholderia terrae</name>
    <dbReference type="NCBI Taxonomy" id="311230"/>
    <lineage>
        <taxon>Bacteria</taxon>
        <taxon>Pseudomonadati</taxon>
        <taxon>Pseudomonadota</taxon>
        <taxon>Betaproteobacteria</taxon>
        <taxon>Burkholderiales</taxon>
        <taxon>Burkholderiaceae</taxon>
        <taxon>Paraburkholderia</taxon>
    </lineage>
</organism>
<dbReference type="RefSeq" id="WP_229513638.1">
    <property type="nucleotide sequence ID" value="NZ_AP024956.1"/>
</dbReference>
<protein>
    <submittedName>
        <fullName evidence="2">Lipoprotein</fullName>
    </submittedName>
</protein>
<sequence>MNRYLRTVILTPLLMIAMGCQTQQMSSGGGDPQLDQAARTELNKLYDTTPKAKELQGHAKTILVFPTIYKAGFLVGAQGGNGVMFDSSGKVLGYYNASAFSYGLQAGAQEFSEAMFLMNQDAVNFLQTKSDGWSIGVGPSVVVLDDGAARALTTTTMQSDVYAFLFAQEGLMAGIGGAGPEDIEAWPTSVARPDEPQRLTGEF</sequence>
<evidence type="ECO:0000313" key="3">
    <source>
        <dbReference type="Proteomes" id="UP001319874"/>
    </source>
</evidence>
<dbReference type="Proteomes" id="UP001319874">
    <property type="component" value="Chromosome 2"/>
</dbReference>
<feature type="signal peptide" evidence="1">
    <location>
        <begin position="1"/>
        <end position="22"/>
    </location>
</feature>
<dbReference type="PROSITE" id="PS51257">
    <property type="entry name" value="PROKAR_LIPOPROTEIN"/>
    <property type="match status" value="1"/>
</dbReference>
<accession>A0ABM7TQ52</accession>
<feature type="chain" id="PRO_5047203846" evidence="1">
    <location>
        <begin position="23"/>
        <end position="203"/>
    </location>
</feature>
<keyword evidence="2" id="KW-0449">Lipoprotein</keyword>
<gene>
    <name evidence="2" type="ORF">PTKU64_47970</name>
</gene>
<reference evidence="2 3" key="1">
    <citation type="journal article" date="2022" name="Front. Microbiol.">
        <title>Identification and characterization of a novel class of self-sufficient cytochrome P450 hydroxylase involved in cyclohexanecarboxylate degradation in Paraburkholderia terrae strain KU-64.</title>
        <authorList>
            <person name="Yamamoto T."/>
            <person name="Hasegawa Y."/>
            <person name="Iwaki H."/>
        </authorList>
    </citation>
    <scope>NUCLEOTIDE SEQUENCE [LARGE SCALE GENOMIC DNA]</scope>
    <source>
        <strain evidence="2 3">KU-64</strain>
    </source>
</reference>
<evidence type="ECO:0000256" key="1">
    <source>
        <dbReference type="SAM" id="SignalP"/>
    </source>
</evidence>
<name>A0ABM7TQ52_9BURK</name>
<evidence type="ECO:0000313" key="2">
    <source>
        <dbReference type="EMBL" id="BCZ81122.1"/>
    </source>
</evidence>
<dbReference type="CDD" id="cd11524">
    <property type="entry name" value="SYLF"/>
    <property type="match status" value="1"/>
</dbReference>
<keyword evidence="3" id="KW-1185">Reference proteome</keyword>
<keyword evidence="1" id="KW-0732">Signal</keyword>
<proteinExistence type="predicted"/>